<dbReference type="GO" id="GO:0004497">
    <property type="term" value="F:monooxygenase activity"/>
    <property type="evidence" value="ECO:0007669"/>
    <property type="project" value="UniProtKB-KW"/>
</dbReference>
<organism evidence="2 3">
    <name type="scientific">Corallococcus sicarius</name>
    <dbReference type="NCBI Taxonomy" id="2316726"/>
    <lineage>
        <taxon>Bacteria</taxon>
        <taxon>Pseudomonadati</taxon>
        <taxon>Myxococcota</taxon>
        <taxon>Myxococcia</taxon>
        <taxon>Myxococcales</taxon>
        <taxon>Cystobacterineae</taxon>
        <taxon>Myxococcaceae</taxon>
        <taxon>Corallococcus</taxon>
    </lineage>
</organism>
<dbReference type="SUPFAM" id="SSF54909">
    <property type="entry name" value="Dimeric alpha+beta barrel"/>
    <property type="match status" value="1"/>
</dbReference>
<feature type="domain" description="ABM" evidence="1">
    <location>
        <begin position="18"/>
        <end position="77"/>
    </location>
</feature>
<keyword evidence="3" id="KW-1185">Reference proteome</keyword>
<evidence type="ECO:0000259" key="1">
    <source>
        <dbReference type="Pfam" id="PF03992"/>
    </source>
</evidence>
<comment type="caution">
    <text evidence="2">The sequence shown here is derived from an EMBL/GenBank/DDBJ whole genome shotgun (WGS) entry which is preliminary data.</text>
</comment>
<name>A0A3A8NP36_9BACT</name>
<dbReference type="Pfam" id="PF03992">
    <property type="entry name" value="ABM"/>
    <property type="match status" value="1"/>
</dbReference>
<dbReference type="EMBL" id="RAWG01000026">
    <property type="protein sequence ID" value="RKH46147.1"/>
    <property type="molecule type" value="Genomic_DNA"/>
</dbReference>
<dbReference type="InterPro" id="IPR011008">
    <property type="entry name" value="Dimeric_a/b-barrel"/>
</dbReference>
<evidence type="ECO:0000313" key="2">
    <source>
        <dbReference type="EMBL" id="RKH46147.1"/>
    </source>
</evidence>
<proteinExistence type="predicted"/>
<dbReference type="InterPro" id="IPR007138">
    <property type="entry name" value="ABM_dom"/>
</dbReference>
<dbReference type="AlphaFoldDB" id="A0A3A8NP36"/>
<dbReference type="Gene3D" id="3.30.70.100">
    <property type="match status" value="1"/>
</dbReference>
<sequence length="116" mass="12837">MISINLEKNPDLRFRIDSFTVPDAAREPFEAAMRRNFAFIQTLPGFQGHVVFEKTGGPGRFNIATIAVWESQDAIDKAVTQVGAFYKENGIDMPALLARHGIQAELGQFSAVPLKD</sequence>
<reference evidence="3" key="1">
    <citation type="submission" date="2018-09" db="EMBL/GenBank/DDBJ databases">
        <authorList>
            <person name="Livingstone P.G."/>
            <person name="Whitworth D.E."/>
        </authorList>
    </citation>
    <scope>NUCLEOTIDE SEQUENCE [LARGE SCALE GENOMIC DNA]</scope>
    <source>
        <strain evidence="3">CA040B</strain>
    </source>
</reference>
<keyword evidence="2" id="KW-0560">Oxidoreductase</keyword>
<dbReference type="OrthoDB" id="4476670at2"/>
<keyword evidence="2" id="KW-0503">Monooxygenase</keyword>
<evidence type="ECO:0000313" key="3">
    <source>
        <dbReference type="Proteomes" id="UP000273405"/>
    </source>
</evidence>
<gene>
    <name evidence="2" type="ORF">D7X12_06105</name>
</gene>
<accession>A0A3A8NP36</accession>
<dbReference type="Proteomes" id="UP000273405">
    <property type="component" value="Unassembled WGS sequence"/>
</dbReference>
<protein>
    <submittedName>
        <fullName evidence="2">Antibiotic biosynthesis monooxygenase</fullName>
    </submittedName>
</protein>